<keyword evidence="3 6" id="KW-0812">Transmembrane</keyword>
<dbReference type="PANTHER" id="PTHR14948:SF19">
    <property type="entry name" value="TRANSMEMBRANE PROTEIN 233"/>
    <property type="match status" value="1"/>
</dbReference>
<dbReference type="Pfam" id="PF04505">
    <property type="entry name" value="CD225"/>
    <property type="match status" value="1"/>
</dbReference>
<reference evidence="7" key="2">
    <citation type="submission" date="2025-09" db="UniProtKB">
        <authorList>
            <consortium name="Ensembl"/>
        </authorList>
    </citation>
    <scope>IDENTIFICATION</scope>
</reference>
<dbReference type="Proteomes" id="UP000694523">
    <property type="component" value="Unplaced"/>
</dbReference>
<evidence type="ECO:0000256" key="1">
    <source>
        <dbReference type="ARBA" id="ARBA00004370"/>
    </source>
</evidence>
<sequence>FSHRDFFSNLGSAFLEAPPPQAPPPLRTYLWLSILVCFCPAFPVNLLGLVFSVMSRRSYEQGDFDGSKRLGRNALWMGVASVLIGIAIIATSLSVRFGTVRLKH</sequence>
<evidence type="ECO:0000256" key="4">
    <source>
        <dbReference type="ARBA" id="ARBA00022989"/>
    </source>
</evidence>
<dbReference type="GO" id="GO:0016020">
    <property type="term" value="C:membrane"/>
    <property type="evidence" value="ECO:0007669"/>
    <property type="project" value="UniProtKB-SubCell"/>
</dbReference>
<proteinExistence type="inferred from homology"/>
<comment type="subcellular location">
    <subcellularLocation>
        <location evidence="1">Membrane</location>
    </subcellularLocation>
</comment>
<dbReference type="InterPro" id="IPR007593">
    <property type="entry name" value="CD225/Dispanin_fam"/>
</dbReference>
<evidence type="ECO:0000313" key="7">
    <source>
        <dbReference type="Ensembl" id="ENSNMLP00000028826.1"/>
    </source>
</evidence>
<reference evidence="7" key="1">
    <citation type="submission" date="2025-08" db="UniProtKB">
        <authorList>
            <consortium name="Ensembl"/>
        </authorList>
    </citation>
    <scope>IDENTIFICATION</scope>
</reference>
<feature type="transmembrane region" description="Helical" evidence="6">
    <location>
        <begin position="74"/>
        <end position="95"/>
    </location>
</feature>
<evidence type="ECO:0000313" key="8">
    <source>
        <dbReference type="Proteomes" id="UP000694523"/>
    </source>
</evidence>
<organism evidence="7 8">
    <name type="scientific">Neogobius melanostomus</name>
    <name type="common">round goby</name>
    <dbReference type="NCBI Taxonomy" id="47308"/>
    <lineage>
        <taxon>Eukaryota</taxon>
        <taxon>Metazoa</taxon>
        <taxon>Chordata</taxon>
        <taxon>Craniata</taxon>
        <taxon>Vertebrata</taxon>
        <taxon>Euteleostomi</taxon>
        <taxon>Actinopterygii</taxon>
        <taxon>Neopterygii</taxon>
        <taxon>Teleostei</taxon>
        <taxon>Neoteleostei</taxon>
        <taxon>Acanthomorphata</taxon>
        <taxon>Gobiaria</taxon>
        <taxon>Gobiiformes</taxon>
        <taxon>Gobioidei</taxon>
        <taxon>Gobiidae</taxon>
        <taxon>Benthophilinae</taxon>
        <taxon>Neogobiini</taxon>
        <taxon>Neogobius</taxon>
    </lineage>
</organism>
<evidence type="ECO:0000256" key="5">
    <source>
        <dbReference type="ARBA" id="ARBA00023136"/>
    </source>
</evidence>
<evidence type="ECO:0008006" key="9">
    <source>
        <dbReference type="Google" id="ProtNLM"/>
    </source>
</evidence>
<dbReference type="AlphaFoldDB" id="A0A8C6WSK2"/>
<accession>A0A8C6WSK2</accession>
<comment type="similarity">
    <text evidence="2">Belongs to the CD225/Dispanin family.</text>
</comment>
<name>A0A8C6WSK2_9GOBI</name>
<keyword evidence="8" id="KW-1185">Reference proteome</keyword>
<keyword evidence="5 6" id="KW-0472">Membrane</keyword>
<evidence type="ECO:0000256" key="6">
    <source>
        <dbReference type="SAM" id="Phobius"/>
    </source>
</evidence>
<keyword evidence="4 6" id="KW-1133">Transmembrane helix</keyword>
<dbReference type="PANTHER" id="PTHR14948">
    <property type="entry name" value="NG5"/>
    <property type="match status" value="1"/>
</dbReference>
<protein>
    <recommendedName>
        <fullName evidence="9">Transmembrane protein 233</fullName>
    </recommendedName>
</protein>
<dbReference type="Ensembl" id="ENSNMLT00000032178.1">
    <property type="protein sequence ID" value="ENSNMLP00000028826.1"/>
    <property type="gene ID" value="ENSNMLG00000018305.1"/>
</dbReference>
<evidence type="ECO:0000256" key="2">
    <source>
        <dbReference type="ARBA" id="ARBA00006843"/>
    </source>
</evidence>
<feature type="transmembrane region" description="Helical" evidence="6">
    <location>
        <begin position="29"/>
        <end position="53"/>
    </location>
</feature>
<evidence type="ECO:0000256" key="3">
    <source>
        <dbReference type="ARBA" id="ARBA00022692"/>
    </source>
</evidence>
<dbReference type="InterPro" id="IPR051423">
    <property type="entry name" value="CD225/Dispanin"/>
</dbReference>